<feature type="region of interest" description="Disordered" evidence="1">
    <location>
        <begin position="462"/>
        <end position="482"/>
    </location>
</feature>
<feature type="domain" description="YprB ribonuclease H-like" evidence="2">
    <location>
        <begin position="278"/>
        <end position="454"/>
    </location>
</feature>
<dbReference type="Gene3D" id="3.30.420.10">
    <property type="entry name" value="Ribonuclease H-like superfamily/Ribonuclease H"/>
    <property type="match status" value="1"/>
</dbReference>
<dbReference type="InterPro" id="IPR012337">
    <property type="entry name" value="RNaseH-like_sf"/>
</dbReference>
<dbReference type="InterPro" id="IPR038720">
    <property type="entry name" value="YprB_RNase_H-like_dom"/>
</dbReference>
<reference evidence="3 4" key="1">
    <citation type="journal article" date="2019" name="Int. J. Syst. Evol. Microbiol.">
        <title>The Global Catalogue of Microorganisms (GCM) 10K type strain sequencing project: providing services to taxonomists for standard genome sequencing and annotation.</title>
        <authorList>
            <consortium name="The Broad Institute Genomics Platform"/>
            <consortium name="The Broad Institute Genome Sequencing Center for Infectious Disease"/>
            <person name="Wu L."/>
            <person name="Ma J."/>
        </authorList>
    </citation>
    <scope>NUCLEOTIDE SEQUENCE [LARGE SCALE GENOMIC DNA]</scope>
    <source>
        <strain evidence="3 4">CGMCC 1.3240</strain>
    </source>
</reference>
<dbReference type="RefSeq" id="WP_340605763.1">
    <property type="nucleotide sequence ID" value="NZ_JBBMXV010000007.1"/>
</dbReference>
<dbReference type="InterPro" id="IPR010995">
    <property type="entry name" value="DNA_repair_Rad51/TF_NusA_a-hlx"/>
</dbReference>
<keyword evidence="4" id="KW-1185">Reference proteome</keyword>
<organism evidence="3 4">
    <name type="scientific">Halalkalicoccus tibetensis</name>
    <dbReference type="NCBI Taxonomy" id="175632"/>
    <lineage>
        <taxon>Archaea</taxon>
        <taxon>Methanobacteriati</taxon>
        <taxon>Methanobacteriota</taxon>
        <taxon>Stenosarchaea group</taxon>
        <taxon>Halobacteria</taxon>
        <taxon>Halobacteriales</taxon>
        <taxon>Halococcaceae</taxon>
        <taxon>Halalkalicoccus</taxon>
    </lineage>
</organism>
<gene>
    <name evidence="3" type="ORF">ACFQGH_18480</name>
</gene>
<feature type="compositionally biased region" description="Polar residues" evidence="1">
    <location>
        <begin position="473"/>
        <end position="482"/>
    </location>
</feature>
<evidence type="ECO:0000313" key="4">
    <source>
        <dbReference type="Proteomes" id="UP001596312"/>
    </source>
</evidence>
<dbReference type="Pfam" id="PF13482">
    <property type="entry name" value="RNase_H_2"/>
    <property type="match status" value="1"/>
</dbReference>
<dbReference type="AlphaFoldDB" id="A0ABD5V6Q8"/>
<dbReference type="Proteomes" id="UP001596312">
    <property type="component" value="Unassembled WGS sequence"/>
</dbReference>
<accession>A0ABD5V6Q8</accession>
<proteinExistence type="predicted"/>
<evidence type="ECO:0000256" key="1">
    <source>
        <dbReference type="SAM" id="MobiDB-lite"/>
    </source>
</evidence>
<sequence length="482" mass="53401">MVSSVAAARIACTSPLFVEQATATELDDWLTYTDPHLVLLSGTSSAPRAASVLRRCTEADTMIFQPAGRTPTTGPQLLNDVQLVLAPTVEALERLPEYEQEVFDTEEPIYVLSNLLELNIDTTTLSTTLVGHNGYSKPFTHEQLHGDYRHISTQLPANYRREWNDLTIIGSGGDAGHAGTPLTTLHCRTDGRVLTEQLQPTRLGLQALDGVGSTRARHLREAGFTERAEVANAEPSTLTDVQGLGRATAERIQKSAQAIARGEIVRESEETLPHGEPVYIDIETDGLSPTITWLIGMLDGSAQDGEYLSFIQTDPDAPGQAIEDFMLWYLANASHRPLVAYNGWTFDFQVIHDHIIEYCPQYEDDWQRTYRFDPYQWTVEDGNAIFPGRTNKLEDVAAALGYERTETGLTGAAVARAYQQWMRDRSPAAEPDWGQFKAYCEDDVRALATIYEALEASSRIVSTGSHSRDIDESTTQGTLSDW</sequence>
<name>A0ABD5V6Q8_9EURY</name>
<dbReference type="Gene3D" id="1.10.150.20">
    <property type="entry name" value="5' to 3' exonuclease, C-terminal subdomain"/>
    <property type="match status" value="1"/>
</dbReference>
<evidence type="ECO:0000259" key="2">
    <source>
        <dbReference type="Pfam" id="PF13482"/>
    </source>
</evidence>
<protein>
    <submittedName>
        <fullName evidence="3">Ribonuclease H-like domain-containing protein</fullName>
    </submittedName>
</protein>
<dbReference type="SUPFAM" id="SSF47794">
    <property type="entry name" value="Rad51 N-terminal domain-like"/>
    <property type="match status" value="1"/>
</dbReference>
<comment type="caution">
    <text evidence="3">The sequence shown here is derived from an EMBL/GenBank/DDBJ whole genome shotgun (WGS) entry which is preliminary data.</text>
</comment>
<dbReference type="EMBL" id="JBHSXQ010000007">
    <property type="protein sequence ID" value="MFC6907172.1"/>
    <property type="molecule type" value="Genomic_DNA"/>
</dbReference>
<dbReference type="InterPro" id="IPR036397">
    <property type="entry name" value="RNaseH_sf"/>
</dbReference>
<evidence type="ECO:0000313" key="3">
    <source>
        <dbReference type="EMBL" id="MFC6907172.1"/>
    </source>
</evidence>
<dbReference type="Pfam" id="PF14520">
    <property type="entry name" value="HHH_5"/>
    <property type="match status" value="1"/>
</dbReference>
<dbReference type="SUPFAM" id="SSF53098">
    <property type="entry name" value="Ribonuclease H-like"/>
    <property type="match status" value="1"/>
</dbReference>